<organism evidence="1 2">
    <name type="scientific">Lichenifustis flavocetrariae</name>
    <dbReference type="NCBI Taxonomy" id="2949735"/>
    <lineage>
        <taxon>Bacteria</taxon>
        <taxon>Pseudomonadati</taxon>
        <taxon>Pseudomonadota</taxon>
        <taxon>Alphaproteobacteria</taxon>
        <taxon>Hyphomicrobiales</taxon>
        <taxon>Lichenihabitantaceae</taxon>
        <taxon>Lichenifustis</taxon>
    </lineage>
</organism>
<comment type="caution">
    <text evidence="1">The sequence shown here is derived from an EMBL/GenBank/DDBJ whole genome shotgun (WGS) entry which is preliminary data.</text>
</comment>
<dbReference type="InterPro" id="IPR021335">
    <property type="entry name" value="DUF2948"/>
</dbReference>
<dbReference type="RefSeq" id="WP_282584734.1">
    <property type="nucleotide sequence ID" value="NZ_JAMOIM010000005.1"/>
</dbReference>
<proteinExistence type="predicted"/>
<name>A0AA42CJR3_9HYPH</name>
<reference evidence="1" key="1">
    <citation type="submission" date="2022-05" db="EMBL/GenBank/DDBJ databases">
        <authorList>
            <person name="Pankratov T."/>
        </authorList>
    </citation>
    <scope>NUCLEOTIDE SEQUENCE</scope>
    <source>
        <strain evidence="1">BP6-180914</strain>
    </source>
</reference>
<protein>
    <submittedName>
        <fullName evidence="1">DUF2948 family protein</fullName>
    </submittedName>
</protein>
<evidence type="ECO:0000313" key="1">
    <source>
        <dbReference type="EMBL" id="MCW6508371.1"/>
    </source>
</evidence>
<sequence>MSANQTSSIQDQALRFVVLDEEDLAVMSAHLQDALLDLADIAYLPGAQRFALVVSRIEWQSLAAGRQERRRAGFHFEQVSRVQRIGFGQNDPALQLQLLAVSFTPTDSPAGEVRLTFAAGKAIKLDVACLEAEMRDLGDRWPVSDCPKHQLDDANAAR</sequence>
<evidence type="ECO:0000313" key="2">
    <source>
        <dbReference type="Proteomes" id="UP001165667"/>
    </source>
</evidence>
<gene>
    <name evidence="1" type="ORF">M8523_10090</name>
</gene>
<dbReference type="AlphaFoldDB" id="A0AA42CJR3"/>
<accession>A0AA42CJR3</accession>
<keyword evidence="2" id="KW-1185">Reference proteome</keyword>
<dbReference type="Pfam" id="PF11164">
    <property type="entry name" value="DUF2948"/>
    <property type="match status" value="1"/>
</dbReference>
<dbReference type="Proteomes" id="UP001165667">
    <property type="component" value="Unassembled WGS sequence"/>
</dbReference>
<dbReference type="EMBL" id="JAMOIM010000005">
    <property type="protein sequence ID" value="MCW6508371.1"/>
    <property type="molecule type" value="Genomic_DNA"/>
</dbReference>